<dbReference type="InterPro" id="IPR008900">
    <property type="entry name" value="Zot_N"/>
</dbReference>
<comment type="subcellular location">
    <subcellularLocation>
        <location evidence="1">Host membrane</location>
        <topology evidence="1">Single-pass membrane protein</topology>
    </subcellularLocation>
</comment>
<feature type="transmembrane region" description="Helical" evidence="6">
    <location>
        <begin position="220"/>
        <end position="238"/>
    </location>
</feature>
<evidence type="ECO:0000256" key="1">
    <source>
        <dbReference type="ARBA" id="ARBA00004379"/>
    </source>
</evidence>
<proteinExistence type="predicted"/>
<dbReference type="Pfam" id="PF05707">
    <property type="entry name" value="Zot"/>
    <property type="match status" value="1"/>
</dbReference>
<name>A0AAU8B4X4_9VIRU</name>
<evidence type="ECO:0000256" key="2">
    <source>
        <dbReference type="ARBA" id="ARBA00022692"/>
    </source>
</evidence>
<evidence type="ECO:0000313" key="8">
    <source>
        <dbReference type="EMBL" id="XCD06590.1"/>
    </source>
</evidence>
<keyword evidence="4 6" id="KW-1133">Transmembrane helix</keyword>
<sequence length="376" mass="42014">MIFSYSGKPGGGKTYEAFRLAVLSKLAEGRNVVTNIVGLDESVIAGYIIDKMGVEPDKVGQLKTVSDEQVIADDFFYYKGASADDTVVQPGDVVVIDEVWRVFKDVKKIGERRESFIAEHRHFVGEDGKPCELHVINQDVAEIPKFIKARLEACYQMTKLSAAGANNRYRVDVYSSPKMYKKQLLGTSYGKYDKEIYSLYKSFDGNFTDFGKLDRRTNGFMSFKFLGLVGLLVFLLVAKSGDIYRFFTTGTSIEQKDKTNAPKSHLTNAANAASATNTPSEPNAKAKALHAALNPDIAGLMLSTELYLCGKYRRNERDFAIVCQYNGHNAYRTTKRIQYDDGLPYVVMHGQKVMDYLRTNQTNPSFLDNQSTENGG</sequence>
<evidence type="ECO:0000256" key="5">
    <source>
        <dbReference type="ARBA" id="ARBA00023136"/>
    </source>
</evidence>
<dbReference type="InterPro" id="IPR027417">
    <property type="entry name" value="P-loop_NTPase"/>
</dbReference>
<keyword evidence="2 6" id="KW-0812">Transmembrane</keyword>
<evidence type="ECO:0000259" key="7">
    <source>
        <dbReference type="Pfam" id="PF05707"/>
    </source>
</evidence>
<keyword evidence="5 6" id="KW-0472">Membrane</keyword>
<accession>A0AAU8B4X4</accession>
<evidence type="ECO:0000256" key="6">
    <source>
        <dbReference type="SAM" id="Phobius"/>
    </source>
</evidence>
<dbReference type="Gene3D" id="3.40.50.300">
    <property type="entry name" value="P-loop containing nucleotide triphosphate hydrolases"/>
    <property type="match status" value="1"/>
</dbReference>
<dbReference type="GO" id="GO:0033644">
    <property type="term" value="C:host cell membrane"/>
    <property type="evidence" value="ECO:0007669"/>
    <property type="project" value="UniProtKB-SubCell"/>
</dbReference>
<reference evidence="8" key="1">
    <citation type="submission" date="2024-03" db="EMBL/GenBank/DDBJ databases">
        <title>Diverse circular DNA viruses in blood, oral, and fecal samples of captive lemurs.</title>
        <authorList>
            <person name="Paietta E.N."/>
            <person name="Kraberger S."/>
            <person name="Lund M.C."/>
            <person name="Custer J.M."/>
            <person name="Vargas K.M."/>
            <person name="Ehmke E.E."/>
            <person name="Yoder A.D."/>
            <person name="Varsani A."/>
        </authorList>
    </citation>
    <scope>NUCLEOTIDE SEQUENCE</scope>
    <source>
        <strain evidence="8">Duke_25SF_70</strain>
    </source>
</reference>
<feature type="domain" description="Zona occludens toxin N-terminal" evidence="7">
    <location>
        <begin position="1"/>
        <end position="202"/>
    </location>
</feature>
<evidence type="ECO:0000256" key="4">
    <source>
        <dbReference type="ARBA" id="ARBA00022989"/>
    </source>
</evidence>
<dbReference type="EMBL" id="PP511690">
    <property type="protein sequence ID" value="XCD06590.1"/>
    <property type="molecule type" value="Genomic_DNA"/>
</dbReference>
<organism evidence="8">
    <name type="scientific">Dulem virus 55</name>
    <dbReference type="NCBI Taxonomy" id="3145766"/>
    <lineage>
        <taxon>Viruses</taxon>
        <taxon>Monodnaviria</taxon>
        <taxon>Loebvirae</taxon>
        <taxon>Hofneiviricota</taxon>
        <taxon>Faserviricetes</taxon>
        <taxon>Tubulavirales</taxon>
        <taxon>Inoviridae</taxon>
        <taxon>Inovirus</taxon>
    </lineage>
</organism>
<keyword evidence="3" id="KW-1043">Host membrane</keyword>
<evidence type="ECO:0000256" key="3">
    <source>
        <dbReference type="ARBA" id="ARBA00022870"/>
    </source>
</evidence>
<protein>
    <submittedName>
        <fullName evidence="8">ZOT protein</fullName>
    </submittedName>
</protein>